<dbReference type="InterPro" id="IPR006086">
    <property type="entry name" value="XPG-I_dom"/>
</dbReference>
<sequence>MGIKLGSIVPAHPIEIVQLSGQKLAVDGHNLLYQFLASIRQRDGMPLTDAQGNTTSHLSGLLFRLSALASEGLKLCLIFDGKPHPLKKRILDERRDRKNKAQAEWEAALAAGDLVKARTKAQQTSRLTPEMVAEAQMLLDALGLPWVAAPSEGEAQAAAMLEAGVVDAAVSQDFDTLLFGAPRLLRNLTVSGRRKLPGRQEWVDVTPEELTLAEALEATQLTHEQLVDMAILMGTDFNPGIHGIGPKKGLKLLRELGSAEAALEKLGHEVDNLDELRQLFLEHPSVEFEPTWDESRRGRVMELLCDRHGFSRSRVSGALEKFAQPAPPTG</sequence>
<dbReference type="HAMAP" id="MF_00614">
    <property type="entry name" value="Fen"/>
    <property type="match status" value="1"/>
</dbReference>
<evidence type="ECO:0000256" key="6">
    <source>
        <dbReference type="ARBA" id="ARBA00022763"/>
    </source>
</evidence>
<evidence type="ECO:0000256" key="2">
    <source>
        <dbReference type="ARBA" id="ARBA00022705"/>
    </source>
</evidence>
<evidence type="ECO:0000259" key="12">
    <source>
        <dbReference type="SMART" id="SM00484"/>
    </source>
</evidence>
<feature type="domain" description="XPG N-terminal" evidence="13">
    <location>
        <begin position="1"/>
        <end position="101"/>
    </location>
</feature>
<evidence type="ECO:0000259" key="11">
    <source>
        <dbReference type="SMART" id="SM00475"/>
    </source>
</evidence>
<dbReference type="Gene3D" id="3.40.50.1010">
    <property type="entry name" value="5'-nuclease"/>
    <property type="match status" value="1"/>
</dbReference>
<dbReference type="SMART" id="SM00279">
    <property type="entry name" value="HhH2"/>
    <property type="match status" value="1"/>
</dbReference>
<dbReference type="SUPFAM" id="SSF47807">
    <property type="entry name" value="5' to 3' exonuclease, C-terminal subdomain"/>
    <property type="match status" value="1"/>
</dbReference>
<evidence type="ECO:0000259" key="13">
    <source>
        <dbReference type="SMART" id="SM00485"/>
    </source>
</evidence>
<evidence type="ECO:0000256" key="7">
    <source>
        <dbReference type="ARBA" id="ARBA00022801"/>
    </source>
</evidence>
<organism evidence="14">
    <name type="scientific">marine metagenome</name>
    <dbReference type="NCBI Taxonomy" id="408172"/>
    <lineage>
        <taxon>unclassified sequences</taxon>
        <taxon>metagenomes</taxon>
        <taxon>ecological metagenomes</taxon>
    </lineage>
</organism>
<reference evidence="14" key="1">
    <citation type="submission" date="2018-05" db="EMBL/GenBank/DDBJ databases">
        <authorList>
            <person name="Lanie J.A."/>
            <person name="Ng W.-L."/>
            <person name="Kazmierczak K.M."/>
            <person name="Andrzejewski T.M."/>
            <person name="Davidsen T.M."/>
            <person name="Wayne K.J."/>
            <person name="Tettelin H."/>
            <person name="Glass J.I."/>
            <person name="Rusch D."/>
            <person name="Podicherti R."/>
            <person name="Tsui H.-C.T."/>
            <person name="Winkler M.E."/>
        </authorList>
    </citation>
    <scope>NUCLEOTIDE SEQUENCE</scope>
</reference>
<dbReference type="InterPro" id="IPR002421">
    <property type="entry name" value="5-3_exonuclease"/>
</dbReference>
<keyword evidence="8" id="KW-0269">Exonuclease</keyword>
<evidence type="ECO:0000256" key="8">
    <source>
        <dbReference type="ARBA" id="ARBA00022839"/>
    </source>
</evidence>
<dbReference type="SMART" id="SM00475">
    <property type="entry name" value="53EXOc"/>
    <property type="match status" value="1"/>
</dbReference>
<evidence type="ECO:0000256" key="1">
    <source>
        <dbReference type="ARBA" id="ARBA00001946"/>
    </source>
</evidence>
<dbReference type="InterPro" id="IPR023426">
    <property type="entry name" value="Flap_endonuc"/>
</dbReference>
<dbReference type="InterPro" id="IPR029060">
    <property type="entry name" value="PIN-like_dom_sf"/>
</dbReference>
<dbReference type="EMBL" id="UINC01014579">
    <property type="protein sequence ID" value="SVA62087.1"/>
    <property type="molecule type" value="Genomic_DNA"/>
</dbReference>
<dbReference type="PRINTS" id="PR00853">
    <property type="entry name" value="XPGRADSUPER"/>
</dbReference>
<comment type="cofactor">
    <cofactor evidence="1">
        <name>Mg(2+)</name>
        <dbReference type="ChEBI" id="CHEBI:18420"/>
    </cofactor>
</comment>
<dbReference type="GO" id="GO:0003677">
    <property type="term" value="F:DNA binding"/>
    <property type="evidence" value="ECO:0007669"/>
    <property type="project" value="InterPro"/>
</dbReference>
<dbReference type="CDD" id="cd09903">
    <property type="entry name" value="H3TH_FEN1-Arc"/>
    <property type="match status" value="1"/>
</dbReference>
<keyword evidence="6" id="KW-0227">DNA damage</keyword>
<dbReference type="Gene3D" id="1.10.150.20">
    <property type="entry name" value="5' to 3' exonuclease, C-terminal subdomain"/>
    <property type="match status" value="1"/>
</dbReference>
<dbReference type="GO" id="GO:0017108">
    <property type="term" value="F:5'-flap endonuclease activity"/>
    <property type="evidence" value="ECO:0007669"/>
    <property type="project" value="TreeGrafter"/>
</dbReference>
<dbReference type="InterPro" id="IPR036279">
    <property type="entry name" value="5-3_exonuclease_C_sf"/>
</dbReference>
<dbReference type="Pfam" id="PF00867">
    <property type="entry name" value="XPG_I"/>
    <property type="match status" value="1"/>
</dbReference>
<dbReference type="Pfam" id="PF00752">
    <property type="entry name" value="XPG_N"/>
    <property type="match status" value="1"/>
</dbReference>
<dbReference type="SMART" id="SM00485">
    <property type="entry name" value="XPGN"/>
    <property type="match status" value="1"/>
</dbReference>
<keyword evidence="2" id="KW-0235">DNA replication</keyword>
<dbReference type="GO" id="GO:0046872">
    <property type="term" value="F:metal ion binding"/>
    <property type="evidence" value="ECO:0007669"/>
    <property type="project" value="UniProtKB-KW"/>
</dbReference>
<dbReference type="GO" id="GO:0008409">
    <property type="term" value="F:5'-3' exonuclease activity"/>
    <property type="evidence" value="ECO:0007669"/>
    <property type="project" value="InterPro"/>
</dbReference>
<evidence type="ECO:0000256" key="5">
    <source>
        <dbReference type="ARBA" id="ARBA00022759"/>
    </source>
</evidence>
<dbReference type="InterPro" id="IPR008918">
    <property type="entry name" value="HhH2"/>
</dbReference>
<keyword evidence="7" id="KW-0378">Hydrolase</keyword>
<evidence type="ECO:0000256" key="9">
    <source>
        <dbReference type="ARBA" id="ARBA00022842"/>
    </source>
</evidence>
<dbReference type="AlphaFoldDB" id="A0A381XD23"/>
<protein>
    <recommendedName>
        <fullName evidence="15">XPG-I domain-containing protein</fullName>
    </recommendedName>
</protein>
<dbReference type="GO" id="GO:0006260">
    <property type="term" value="P:DNA replication"/>
    <property type="evidence" value="ECO:0007669"/>
    <property type="project" value="UniProtKB-KW"/>
</dbReference>
<dbReference type="PANTHER" id="PTHR11081:SF9">
    <property type="entry name" value="FLAP ENDONUCLEASE 1"/>
    <property type="match status" value="1"/>
</dbReference>
<gene>
    <name evidence="14" type="ORF">METZ01_LOCUS114941</name>
</gene>
<dbReference type="FunFam" id="3.40.50.1010:FF:000016">
    <property type="entry name" value="Flap endonuclease 1"/>
    <property type="match status" value="1"/>
</dbReference>
<keyword evidence="10" id="KW-0234">DNA repair</keyword>
<keyword evidence="4" id="KW-0479">Metal-binding</keyword>
<dbReference type="CDD" id="cd09867">
    <property type="entry name" value="PIN_FEN1"/>
    <property type="match status" value="1"/>
</dbReference>
<name>A0A381XD23_9ZZZZ</name>
<keyword evidence="9" id="KW-0460">Magnesium</keyword>
<evidence type="ECO:0000313" key="14">
    <source>
        <dbReference type="EMBL" id="SVA62087.1"/>
    </source>
</evidence>
<dbReference type="GO" id="GO:0006281">
    <property type="term" value="P:DNA repair"/>
    <property type="evidence" value="ECO:0007669"/>
    <property type="project" value="UniProtKB-KW"/>
</dbReference>
<dbReference type="InterPro" id="IPR006084">
    <property type="entry name" value="XPG/Rad2"/>
</dbReference>
<proteinExistence type="inferred from homology"/>
<dbReference type="NCBIfam" id="TIGR03674">
    <property type="entry name" value="fen_arch"/>
    <property type="match status" value="1"/>
</dbReference>
<dbReference type="PANTHER" id="PTHR11081">
    <property type="entry name" value="FLAP ENDONUCLEASE FAMILY MEMBER"/>
    <property type="match status" value="1"/>
</dbReference>
<dbReference type="SUPFAM" id="SSF88723">
    <property type="entry name" value="PIN domain-like"/>
    <property type="match status" value="1"/>
</dbReference>
<dbReference type="InterPro" id="IPR019973">
    <property type="entry name" value="Flap_endonuc_arc"/>
</dbReference>
<feature type="non-terminal residue" evidence="14">
    <location>
        <position position="330"/>
    </location>
</feature>
<evidence type="ECO:0008006" key="15">
    <source>
        <dbReference type="Google" id="ProtNLM"/>
    </source>
</evidence>
<evidence type="ECO:0000256" key="10">
    <source>
        <dbReference type="ARBA" id="ARBA00023204"/>
    </source>
</evidence>
<keyword evidence="3" id="KW-0540">Nuclease</keyword>
<feature type="domain" description="XPG-I" evidence="12">
    <location>
        <begin position="140"/>
        <end position="221"/>
    </location>
</feature>
<evidence type="ECO:0000256" key="4">
    <source>
        <dbReference type="ARBA" id="ARBA00022723"/>
    </source>
</evidence>
<accession>A0A381XD23</accession>
<dbReference type="SMART" id="SM00484">
    <property type="entry name" value="XPGI"/>
    <property type="match status" value="1"/>
</dbReference>
<evidence type="ECO:0000256" key="3">
    <source>
        <dbReference type="ARBA" id="ARBA00022722"/>
    </source>
</evidence>
<keyword evidence="5" id="KW-0255">Endonuclease</keyword>
<feature type="domain" description="5'-3' exonuclease" evidence="11">
    <location>
        <begin position="22"/>
        <end position="298"/>
    </location>
</feature>
<dbReference type="InterPro" id="IPR006085">
    <property type="entry name" value="XPG_DNA_repair_N"/>
</dbReference>